<feature type="region of interest" description="Disordered" evidence="1">
    <location>
        <begin position="1"/>
        <end position="27"/>
    </location>
</feature>
<dbReference type="EMBL" id="JABELX010000035">
    <property type="protein sequence ID" value="NNH76060.1"/>
    <property type="molecule type" value="Genomic_DNA"/>
</dbReference>
<sequence length="96" mass="10548">MAASSVLGSYRGPRHASRRVRPESGLLGPAHLTDRAAALVRIGEHRKALGLLTAENIGGPEWVKYQTLLRQVVAELLDHDRRTPLRELAHRAGVRA</sequence>
<evidence type="ECO:0000313" key="3">
    <source>
        <dbReference type="Proteomes" id="UP000586827"/>
    </source>
</evidence>
<name>A0A849CGF6_9NOCA</name>
<dbReference type="Proteomes" id="UP000586827">
    <property type="component" value="Unassembled WGS sequence"/>
</dbReference>
<proteinExistence type="predicted"/>
<reference evidence="2 3" key="1">
    <citation type="submission" date="2020-05" db="EMBL/GenBank/DDBJ databases">
        <title>MicrobeNet Type strains.</title>
        <authorList>
            <person name="Nicholson A.C."/>
        </authorList>
    </citation>
    <scope>NUCLEOTIDE SEQUENCE [LARGE SCALE GENOMIC DNA]</scope>
    <source>
        <strain evidence="2 3">JCM 3224</strain>
    </source>
</reference>
<dbReference type="AlphaFoldDB" id="A0A849CGF6"/>
<dbReference type="RefSeq" id="WP_157552824.1">
    <property type="nucleotide sequence ID" value="NZ_JABELX010000035.1"/>
</dbReference>
<organism evidence="2 3">
    <name type="scientific">Nocardia uniformis</name>
    <dbReference type="NCBI Taxonomy" id="53432"/>
    <lineage>
        <taxon>Bacteria</taxon>
        <taxon>Bacillati</taxon>
        <taxon>Actinomycetota</taxon>
        <taxon>Actinomycetes</taxon>
        <taxon>Mycobacteriales</taxon>
        <taxon>Nocardiaceae</taxon>
        <taxon>Nocardia</taxon>
    </lineage>
</organism>
<accession>A0A849CGF6</accession>
<evidence type="ECO:0000313" key="2">
    <source>
        <dbReference type="EMBL" id="NNH76060.1"/>
    </source>
</evidence>
<protein>
    <submittedName>
        <fullName evidence="2">Uncharacterized protein</fullName>
    </submittedName>
</protein>
<comment type="caution">
    <text evidence="2">The sequence shown here is derived from an EMBL/GenBank/DDBJ whole genome shotgun (WGS) entry which is preliminary data.</text>
</comment>
<keyword evidence="3" id="KW-1185">Reference proteome</keyword>
<gene>
    <name evidence="2" type="ORF">HLB23_40495</name>
</gene>
<evidence type="ECO:0000256" key="1">
    <source>
        <dbReference type="SAM" id="MobiDB-lite"/>
    </source>
</evidence>